<dbReference type="PANTHER" id="PTHR43252:SF4">
    <property type="entry name" value="TRANSCRIPTIONAL REGULATORY PROTEIN"/>
    <property type="match status" value="1"/>
</dbReference>
<protein>
    <submittedName>
        <fullName evidence="3">PadR family transcriptional regulator</fullName>
    </submittedName>
</protein>
<gene>
    <name evidence="3" type="ORF">BST28_07370</name>
</gene>
<dbReference type="InterPro" id="IPR036390">
    <property type="entry name" value="WH_DNA-bd_sf"/>
</dbReference>
<feature type="domain" description="Transcription regulator PadR N-terminal" evidence="1">
    <location>
        <begin position="7"/>
        <end position="77"/>
    </location>
</feature>
<reference evidence="3 4" key="1">
    <citation type="submission" date="2017-02" db="EMBL/GenBank/DDBJ databases">
        <title>The new phylogeny of genus Mycobacterium.</title>
        <authorList>
            <person name="Tortoli E."/>
            <person name="Trovato A."/>
            <person name="Cirillo D.M."/>
        </authorList>
    </citation>
    <scope>NUCLEOTIDE SEQUENCE [LARGE SCALE GENOMIC DNA]</scope>
    <source>
        <strain evidence="3 4">DSM 45093</strain>
    </source>
</reference>
<dbReference type="Proteomes" id="UP000192713">
    <property type="component" value="Unassembled WGS sequence"/>
</dbReference>
<dbReference type="Pfam" id="PF10400">
    <property type="entry name" value="Vir_act_alpha_C"/>
    <property type="match status" value="1"/>
</dbReference>
<evidence type="ECO:0000313" key="3">
    <source>
        <dbReference type="EMBL" id="ORA81348.1"/>
    </source>
</evidence>
<dbReference type="PANTHER" id="PTHR43252">
    <property type="entry name" value="TRANSCRIPTIONAL REGULATOR YQJI"/>
    <property type="match status" value="1"/>
</dbReference>
<feature type="domain" description="Transcription regulator PadR C-terminal" evidence="2">
    <location>
        <begin position="90"/>
        <end position="169"/>
    </location>
</feature>
<dbReference type="SUPFAM" id="SSF46785">
    <property type="entry name" value="Winged helix' DNA-binding domain"/>
    <property type="match status" value="1"/>
</dbReference>
<dbReference type="Pfam" id="PF03551">
    <property type="entry name" value="PadR"/>
    <property type="match status" value="1"/>
</dbReference>
<organism evidence="3 4">
    <name type="scientific">Mycolicibacter kumamotonensis</name>
    <dbReference type="NCBI Taxonomy" id="354243"/>
    <lineage>
        <taxon>Bacteria</taxon>
        <taxon>Bacillati</taxon>
        <taxon>Actinomycetota</taxon>
        <taxon>Actinomycetes</taxon>
        <taxon>Mycobacteriales</taxon>
        <taxon>Mycobacteriaceae</taxon>
        <taxon>Mycolicibacter</taxon>
    </lineage>
</organism>
<name>A0A1X0EAI4_9MYCO</name>
<dbReference type="EMBL" id="MVHU01000007">
    <property type="protein sequence ID" value="ORA81348.1"/>
    <property type="molecule type" value="Genomic_DNA"/>
</dbReference>
<evidence type="ECO:0000313" key="4">
    <source>
        <dbReference type="Proteomes" id="UP000192713"/>
    </source>
</evidence>
<proteinExistence type="predicted"/>
<evidence type="ECO:0000259" key="1">
    <source>
        <dbReference type="Pfam" id="PF03551"/>
    </source>
</evidence>
<dbReference type="Gene3D" id="1.10.10.10">
    <property type="entry name" value="Winged helix-like DNA-binding domain superfamily/Winged helix DNA-binding domain"/>
    <property type="match status" value="1"/>
</dbReference>
<evidence type="ECO:0000259" key="2">
    <source>
        <dbReference type="Pfam" id="PF10400"/>
    </source>
</evidence>
<sequence>MSLRIAVLGLLSQQSGSGYDLLKRFEESLANVWPATQSQLYGELLKLADAGMIEASAVGARGRKEYRILPAGRAELERWMTDPLGDPPFRSAQLLRLFLLSEVSPDQARAYVGAIAELADAEIDRLGKLKDSIEWSEGDSHFYGRAVLEYGLRMKSMEADYARWLAEAIADRHRRSRRSGGTRRKTS</sequence>
<dbReference type="RefSeq" id="WP_083080524.1">
    <property type="nucleotide sequence ID" value="NZ_MVHU01000007.1"/>
</dbReference>
<accession>A0A1X0EAI4</accession>
<dbReference type="InterPro" id="IPR036388">
    <property type="entry name" value="WH-like_DNA-bd_sf"/>
</dbReference>
<dbReference type="InterPro" id="IPR005149">
    <property type="entry name" value="Tscrpt_reg_PadR_N"/>
</dbReference>
<comment type="caution">
    <text evidence="3">The sequence shown here is derived from an EMBL/GenBank/DDBJ whole genome shotgun (WGS) entry which is preliminary data.</text>
</comment>
<dbReference type="InterPro" id="IPR018309">
    <property type="entry name" value="Tscrpt_reg_PadR_C"/>
</dbReference>
<dbReference type="AlphaFoldDB" id="A0A1X0EAI4"/>